<accession>A0A8X6TJ18</accession>
<dbReference type="AlphaFoldDB" id="A0A8X6TJ18"/>
<evidence type="ECO:0000313" key="1">
    <source>
        <dbReference type="EMBL" id="GFT22881.1"/>
    </source>
</evidence>
<name>A0A8X6TJ18_NEPPI</name>
<reference evidence="1" key="1">
    <citation type="submission" date="2020-08" db="EMBL/GenBank/DDBJ databases">
        <title>Multicomponent nature underlies the extraordinary mechanical properties of spider dragline silk.</title>
        <authorList>
            <person name="Kono N."/>
            <person name="Nakamura H."/>
            <person name="Mori M."/>
            <person name="Yoshida Y."/>
            <person name="Ohtoshi R."/>
            <person name="Malay A.D."/>
            <person name="Moran D.A.P."/>
            <person name="Tomita M."/>
            <person name="Numata K."/>
            <person name="Arakawa K."/>
        </authorList>
    </citation>
    <scope>NUCLEOTIDE SEQUENCE</scope>
</reference>
<organism evidence="1 2">
    <name type="scientific">Nephila pilipes</name>
    <name type="common">Giant wood spider</name>
    <name type="synonym">Nephila maculata</name>
    <dbReference type="NCBI Taxonomy" id="299642"/>
    <lineage>
        <taxon>Eukaryota</taxon>
        <taxon>Metazoa</taxon>
        <taxon>Ecdysozoa</taxon>
        <taxon>Arthropoda</taxon>
        <taxon>Chelicerata</taxon>
        <taxon>Arachnida</taxon>
        <taxon>Araneae</taxon>
        <taxon>Araneomorphae</taxon>
        <taxon>Entelegynae</taxon>
        <taxon>Araneoidea</taxon>
        <taxon>Nephilidae</taxon>
        <taxon>Nephila</taxon>
    </lineage>
</organism>
<protein>
    <submittedName>
        <fullName evidence="1">Uncharacterized protein</fullName>
    </submittedName>
</protein>
<dbReference type="Proteomes" id="UP000887013">
    <property type="component" value="Unassembled WGS sequence"/>
</dbReference>
<proteinExistence type="predicted"/>
<keyword evidence="2" id="KW-1185">Reference proteome</keyword>
<gene>
    <name evidence="1" type="ORF">NPIL_566681</name>
</gene>
<sequence length="94" mass="11091">MGWTPFITVLPGEGRTFDRLQSVWKCNGQRGIESEERLRGIFVLTKLEHLLLEYVERKNYYHQTNIEQRITTFSLHSECRSGLVNIDLKMYVSL</sequence>
<dbReference type="EMBL" id="BMAW01059815">
    <property type="protein sequence ID" value="GFT22881.1"/>
    <property type="molecule type" value="Genomic_DNA"/>
</dbReference>
<evidence type="ECO:0000313" key="2">
    <source>
        <dbReference type="Proteomes" id="UP000887013"/>
    </source>
</evidence>
<comment type="caution">
    <text evidence="1">The sequence shown here is derived from an EMBL/GenBank/DDBJ whole genome shotgun (WGS) entry which is preliminary data.</text>
</comment>